<accession>A0A0D2XBL1</accession>
<dbReference type="AlphaFoldDB" id="A0A0D2XBL1"/>
<organism evidence="1 2">
    <name type="scientific">Fusarium oxysporum (strain Fo5176)</name>
    <name type="common">Fusarium vascular wilt</name>
    <dbReference type="NCBI Taxonomy" id="660025"/>
    <lineage>
        <taxon>Eukaryota</taxon>
        <taxon>Fungi</taxon>
        <taxon>Dikarya</taxon>
        <taxon>Ascomycota</taxon>
        <taxon>Pezizomycotina</taxon>
        <taxon>Sordariomycetes</taxon>
        <taxon>Hypocreomycetidae</taxon>
        <taxon>Hypocreales</taxon>
        <taxon>Nectriaceae</taxon>
        <taxon>Fusarium</taxon>
        <taxon>Fusarium oxysporum species complex</taxon>
    </lineage>
</organism>
<reference evidence="1" key="2">
    <citation type="submission" date="2025-08" db="UniProtKB">
        <authorList>
            <consortium name="EnsemblFungi"/>
        </authorList>
    </citation>
    <scope>IDENTIFICATION</scope>
    <source>
        <strain evidence="1">4287 / CBS 123668 / FGSC 9935 / NRRL 34936</strain>
    </source>
</reference>
<reference evidence="2" key="1">
    <citation type="journal article" date="2012" name="Mol. Plant Microbe Interact.">
        <title>A highly conserved effector in Fusarium oxysporum is required for full virulence on Arabidopsis.</title>
        <authorList>
            <person name="Thatcher L.F."/>
            <person name="Gardiner D.M."/>
            <person name="Kazan K."/>
            <person name="Manners J."/>
        </authorList>
    </citation>
    <scope>NUCLEOTIDE SEQUENCE [LARGE SCALE GENOMIC DNA]</scope>
    <source>
        <strain evidence="2">Fo5176</strain>
    </source>
</reference>
<dbReference type="Proteomes" id="UP000002489">
    <property type="component" value="Unassembled WGS sequence"/>
</dbReference>
<name>A0A0D2XBL1_FUSOF</name>
<evidence type="ECO:0000313" key="1">
    <source>
        <dbReference type="EnsemblFungi" id="FOXG_01283P0"/>
    </source>
</evidence>
<dbReference type="EnsemblFungi" id="FOXG_01283T0">
    <property type="protein sequence ID" value="FOXG_01283P0"/>
    <property type="gene ID" value="FOXG_01283"/>
</dbReference>
<sequence>MNAQSTVSPLKAVSDDAASAIALVGVEARRVSREWHSLTVISILSSLIRDYSSNVGISLSPGRIDGFKIADGTAGDRVGRFASTQWTAILLSRAVTSQHFS</sequence>
<evidence type="ECO:0000313" key="2">
    <source>
        <dbReference type="Proteomes" id="UP000002489"/>
    </source>
</evidence>
<proteinExistence type="predicted"/>
<protein>
    <submittedName>
        <fullName evidence="1">Uncharacterized protein</fullName>
    </submittedName>
</protein>